<name>A0A1B6FPC4_9HEMI</name>
<feature type="compositionally biased region" description="Basic residues" evidence="1">
    <location>
        <begin position="212"/>
        <end position="221"/>
    </location>
</feature>
<evidence type="ECO:0000256" key="1">
    <source>
        <dbReference type="SAM" id="MobiDB-lite"/>
    </source>
</evidence>
<feature type="compositionally biased region" description="Basic residues" evidence="1">
    <location>
        <begin position="274"/>
        <end position="311"/>
    </location>
</feature>
<dbReference type="AlphaFoldDB" id="A0A1B6FPC4"/>
<feature type="compositionally biased region" description="Pro residues" evidence="1">
    <location>
        <begin position="134"/>
        <end position="148"/>
    </location>
</feature>
<gene>
    <name evidence="3" type="ORF">g.11339</name>
</gene>
<feature type="compositionally biased region" description="Basic and acidic residues" evidence="1">
    <location>
        <begin position="202"/>
        <end position="211"/>
    </location>
</feature>
<organism evidence="3">
    <name type="scientific">Cuerna arida</name>
    <dbReference type="NCBI Taxonomy" id="1464854"/>
    <lineage>
        <taxon>Eukaryota</taxon>
        <taxon>Metazoa</taxon>
        <taxon>Ecdysozoa</taxon>
        <taxon>Arthropoda</taxon>
        <taxon>Hexapoda</taxon>
        <taxon>Insecta</taxon>
        <taxon>Pterygota</taxon>
        <taxon>Neoptera</taxon>
        <taxon>Paraneoptera</taxon>
        <taxon>Hemiptera</taxon>
        <taxon>Auchenorrhyncha</taxon>
        <taxon>Membracoidea</taxon>
        <taxon>Cicadellidae</taxon>
        <taxon>Cicadellinae</taxon>
        <taxon>Proconiini</taxon>
        <taxon>Cuerna</taxon>
    </lineage>
</organism>
<evidence type="ECO:0000313" key="3">
    <source>
        <dbReference type="EMBL" id="JAS52057.1"/>
    </source>
</evidence>
<sequence>TRPARPPEVINLTETRSDTDSPLLAGEPVKAPPPQVGRPIPVPNTNTVIPSKGADMRGPPPPQDVRMQYPQPDRSATPTVDERSITTSLPDTSIPPPVATYPVTAFSSNPPPAYVGPPPGYGAPPPSAYTRTPLPYPNLGPGPGPNYPPVENRGNMRQGYRGPYIRGGRHGSGGRMHGYRELDRNSGGPPGAIDDPLSAFEKILREKDKARERHRRRKRSFSRSPSPRPRSRSRSRSPPMHRKRGSVTPSPPARQRSPTPPPLRRSPTPPPRSRSPRTKPRTSTRSRSKTRTPRSRTRSRTRSPPPVKRRSPSFTISRSRSRSFSRTPSPRDRHFSPRRRDDNRFRSPLQGRNSPQRYHGRNFKEYDNQYYESQGNRNRGRTRGYPRGRGTDTAYYNNSPARYPRTSLVVKLPQRNALVTFSLFVVFTIVLCQSLLVVKRKIKFRLNVIFV</sequence>
<feature type="region of interest" description="Disordered" evidence="1">
    <location>
        <begin position="124"/>
        <end position="398"/>
    </location>
</feature>
<feature type="region of interest" description="Disordered" evidence="1">
    <location>
        <begin position="1"/>
        <end position="103"/>
    </location>
</feature>
<dbReference type="EMBL" id="GECZ01017712">
    <property type="protein sequence ID" value="JAS52057.1"/>
    <property type="molecule type" value="Transcribed_RNA"/>
</dbReference>
<feature type="compositionally biased region" description="Pro residues" evidence="1">
    <location>
        <begin position="258"/>
        <end position="273"/>
    </location>
</feature>
<protein>
    <submittedName>
        <fullName evidence="3">Uncharacterized protein</fullName>
    </submittedName>
</protein>
<feature type="compositionally biased region" description="Basic residues" evidence="1">
    <location>
        <begin position="229"/>
        <end position="245"/>
    </location>
</feature>
<keyword evidence="2" id="KW-0812">Transmembrane</keyword>
<feature type="compositionally biased region" description="Pro residues" evidence="1">
    <location>
        <begin position="30"/>
        <end position="42"/>
    </location>
</feature>
<evidence type="ECO:0000256" key="2">
    <source>
        <dbReference type="SAM" id="Phobius"/>
    </source>
</evidence>
<feature type="compositionally biased region" description="Basic and acidic residues" evidence="1">
    <location>
        <begin position="329"/>
        <end position="345"/>
    </location>
</feature>
<dbReference type="PRINTS" id="PR01217">
    <property type="entry name" value="PRICHEXTENSN"/>
</dbReference>
<reference evidence="3" key="1">
    <citation type="submission" date="2015-11" db="EMBL/GenBank/DDBJ databases">
        <title>De novo transcriptome assembly of four potential Pierce s Disease insect vectors from Arizona vineyards.</title>
        <authorList>
            <person name="Tassone E.E."/>
        </authorList>
    </citation>
    <scope>NUCLEOTIDE SEQUENCE</scope>
</reference>
<feature type="non-terminal residue" evidence="3">
    <location>
        <position position="1"/>
    </location>
</feature>
<keyword evidence="2" id="KW-0472">Membrane</keyword>
<feature type="compositionally biased region" description="Low complexity" evidence="1">
    <location>
        <begin position="312"/>
        <end position="328"/>
    </location>
</feature>
<keyword evidence="2" id="KW-1133">Transmembrane helix</keyword>
<feature type="transmembrane region" description="Helical" evidence="2">
    <location>
        <begin position="417"/>
        <end position="438"/>
    </location>
</feature>
<accession>A0A1B6FPC4</accession>
<proteinExistence type="predicted"/>